<evidence type="ECO:0000313" key="4">
    <source>
        <dbReference type="EMBL" id="OZI37657.1"/>
    </source>
</evidence>
<dbReference type="Pfam" id="PF00107">
    <property type="entry name" value="ADH_zinc_N"/>
    <property type="match status" value="1"/>
</dbReference>
<dbReference type="CDD" id="cd05276">
    <property type="entry name" value="p53_inducible_oxidoreductase"/>
    <property type="match status" value="1"/>
</dbReference>
<dbReference type="InterPro" id="IPR013154">
    <property type="entry name" value="ADH-like_N"/>
</dbReference>
<evidence type="ECO:0000256" key="2">
    <source>
        <dbReference type="ARBA" id="ARBA00023002"/>
    </source>
</evidence>
<accession>A0A261SKX1</accession>
<reference evidence="5" key="1">
    <citation type="submission" date="2017-05" db="EMBL/GenBank/DDBJ databases">
        <title>Complete and WGS of Bordetella genogroups.</title>
        <authorList>
            <person name="Spilker T."/>
            <person name="Lipuma J."/>
        </authorList>
    </citation>
    <scope>NUCLEOTIDE SEQUENCE [LARGE SCALE GENOMIC DNA]</scope>
    <source>
        <strain evidence="5">AU16122</strain>
    </source>
</reference>
<dbReference type="InterPro" id="IPR014189">
    <property type="entry name" value="Quinone_OxRdtase_PIG3"/>
</dbReference>
<feature type="domain" description="Enoyl reductase (ER)" evidence="3">
    <location>
        <begin position="10"/>
        <end position="323"/>
    </location>
</feature>
<organism evidence="4 5">
    <name type="scientific">Bordetella genomosp. 10</name>
    <dbReference type="NCBI Taxonomy" id="1416804"/>
    <lineage>
        <taxon>Bacteria</taxon>
        <taxon>Pseudomonadati</taxon>
        <taxon>Pseudomonadota</taxon>
        <taxon>Betaproteobacteria</taxon>
        <taxon>Burkholderiales</taxon>
        <taxon>Alcaligenaceae</taxon>
        <taxon>Bordetella</taxon>
    </lineage>
</organism>
<dbReference type="OrthoDB" id="9780520at2"/>
<dbReference type="InterPro" id="IPR020843">
    <property type="entry name" value="ER"/>
</dbReference>
<name>A0A261SKX1_9BORD</name>
<dbReference type="Proteomes" id="UP000216020">
    <property type="component" value="Unassembled WGS sequence"/>
</dbReference>
<evidence type="ECO:0000259" key="3">
    <source>
        <dbReference type="SMART" id="SM00829"/>
    </source>
</evidence>
<dbReference type="InterPro" id="IPR013149">
    <property type="entry name" value="ADH-like_C"/>
</dbReference>
<dbReference type="GO" id="GO:0070402">
    <property type="term" value="F:NADPH binding"/>
    <property type="evidence" value="ECO:0007669"/>
    <property type="project" value="TreeGrafter"/>
</dbReference>
<dbReference type="Gene3D" id="3.90.180.10">
    <property type="entry name" value="Medium-chain alcohol dehydrogenases, catalytic domain"/>
    <property type="match status" value="1"/>
</dbReference>
<dbReference type="PANTHER" id="PTHR48106">
    <property type="entry name" value="QUINONE OXIDOREDUCTASE PIG3-RELATED"/>
    <property type="match status" value="1"/>
</dbReference>
<dbReference type="GO" id="GO:0016651">
    <property type="term" value="F:oxidoreductase activity, acting on NAD(P)H"/>
    <property type="evidence" value="ECO:0007669"/>
    <property type="project" value="TreeGrafter"/>
</dbReference>
<comment type="caution">
    <text evidence="4">The sequence shown here is derived from an EMBL/GenBank/DDBJ whole genome shotgun (WGS) entry which is preliminary data.</text>
</comment>
<dbReference type="SUPFAM" id="SSF51735">
    <property type="entry name" value="NAD(P)-binding Rossmann-fold domains"/>
    <property type="match status" value="1"/>
</dbReference>
<evidence type="ECO:0000256" key="1">
    <source>
        <dbReference type="ARBA" id="ARBA00022857"/>
    </source>
</evidence>
<dbReference type="InterPro" id="IPR011032">
    <property type="entry name" value="GroES-like_sf"/>
</dbReference>
<dbReference type="EMBL" id="NEVM01000001">
    <property type="protein sequence ID" value="OZI37657.1"/>
    <property type="molecule type" value="Genomic_DNA"/>
</dbReference>
<evidence type="ECO:0000313" key="5">
    <source>
        <dbReference type="Proteomes" id="UP000216020"/>
    </source>
</evidence>
<dbReference type="SUPFAM" id="SSF50129">
    <property type="entry name" value="GroES-like"/>
    <property type="match status" value="1"/>
</dbReference>
<dbReference type="Gene3D" id="3.40.50.720">
    <property type="entry name" value="NAD(P)-binding Rossmann-like Domain"/>
    <property type="match status" value="1"/>
</dbReference>
<dbReference type="AlphaFoldDB" id="A0A261SKX1"/>
<keyword evidence="5" id="KW-1185">Reference proteome</keyword>
<protein>
    <submittedName>
        <fullName evidence="4">Quinone oxidoreductase</fullName>
    </submittedName>
</protein>
<dbReference type="SMART" id="SM00829">
    <property type="entry name" value="PKS_ER"/>
    <property type="match status" value="1"/>
</dbReference>
<gene>
    <name evidence="4" type="ORF">CAL29_04490</name>
</gene>
<dbReference type="RefSeq" id="WP_094851759.1">
    <property type="nucleotide sequence ID" value="NZ_NEVM01000001.1"/>
</dbReference>
<keyword evidence="2" id="KW-0560">Oxidoreductase</keyword>
<dbReference type="NCBIfam" id="TIGR02824">
    <property type="entry name" value="quinone_pig3"/>
    <property type="match status" value="1"/>
</dbReference>
<proteinExistence type="predicted"/>
<dbReference type="Pfam" id="PF08240">
    <property type="entry name" value="ADH_N"/>
    <property type="match status" value="1"/>
</dbReference>
<dbReference type="PANTHER" id="PTHR48106:SF18">
    <property type="entry name" value="QUINONE OXIDOREDUCTASE PIG3"/>
    <property type="match status" value="1"/>
</dbReference>
<keyword evidence="1" id="KW-0521">NADP</keyword>
<sequence>MKAIDMKDFGEADVLQLRDVAEPDVRPHDLLVRNRAAGVNRADLNQRRGAYGRADFGDSTLMGLEIAGEVIAVGSEVQGYRPGDRVMGIVGGGGYAEVARIDYRMAMPIPAGLDDIHAGAIPEAFVTAHEALLHLGRLEPGEKVLVHAGASGVGSAAIQLARALGAEVYATADGAKAARVREFGAGLVIDYKNEDYAEAVARATGGRGVDVIVDFVGAPYLERNVRSLADGGRLVQVGLMGGKSATLPMDRLLFGHLQIMGTVMKSRPPAVKQAMVRRFRERWLDAFARGDIEPVIDSVFPLARAADAHRRMEANLNVGKIMLDAS</sequence>
<dbReference type="InterPro" id="IPR036291">
    <property type="entry name" value="NAD(P)-bd_dom_sf"/>
</dbReference>